<proteinExistence type="predicted"/>
<dbReference type="CDD" id="cd00303">
    <property type="entry name" value="retropepsin_like"/>
    <property type="match status" value="1"/>
</dbReference>
<accession>A0AAF0TL85</accession>
<evidence type="ECO:0008006" key="4">
    <source>
        <dbReference type="Google" id="ProtNLM"/>
    </source>
</evidence>
<reference evidence="2" key="1">
    <citation type="submission" date="2023-08" db="EMBL/GenBank/DDBJ databases">
        <title>A de novo genome assembly of Solanum verrucosum Schlechtendal, a Mexican diploid species geographically isolated from the other diploid A-genome species in potato relatives.</title>
        <authorList>
            <person name="Hosaka K."/>
        </authorList>
    </citation>
    <scope>NUCLEOTIDE SEQUENCE</scope>
    <source>
        <tissue evidence="2">Young leaves</tissue>
    </source>
</reference>
<dbReference type="PANTHER" id="PTHR15503:SF45">
    <property type="entry name" value="RNA-DIRECTED DNA POLYMERASE HOMOLOG"/>
    <property type="match status" value="1"/>
</dbReference>
<dbReference type="InterPro" id="IPR021109">
    <property type="entry name" value="Peptidase_aspartic_dom_sf"/>
</dbReference>
<protein>
    <recommendedName>
        <fullName evidence="4">Gag-pol polyprotein</fullName>
    </recommendedName>
</protein>
<feature type="region of interest" description="Disordered" evidence="1">
    <location>
        <begin position="1"/>
        <end position="72"/>
    </location>
</feature>
<dbReference type="EMBL" id="CP133615">
    <property type="protein sequence ID" value="WMV23781.1"/>
    <property type="molecule type" value="Genomic_DNA"/>
</dbReference>
<evidence type="ECO:0000313" key="2">
    <source>
        <dbReference type="EMBL" id="WMV23781.1"/>
    </source>
</evidence>
<dbReference type="Proteomes" id="UP001234989">
    <property type="component" value="Chromosome 4"/>
</dbReference>
<dbReference type="Gene3D" id="2.40.70.10">
    <property type="entry name" value="Acid Proteases"/>
    <property type="match status" value="1"/>
</dbReference>
<evidence type="ECO:0000313" key="3">
    <source>
        <dbReference type="Proteomes" id="UP001234989"/>
    </source>
</evidence>
<keyword evidence="3" id="KW-1185">Reference proteome</keyword>
<sequence>MLERDWCMPSMRTDGTLQEGLPTLSQGSNHTSTSVNSAPTNSAAFTAKDNIGATRKGVENRNANDRGPGTVGRGQSRVFALTRQDVEASNAVVTGILSVCSFDAITLIDPRSTHSYVSSYFAIRFDRLPKLLKDPFLVATPVGESLLVKRVYKFCQLSVQGKCIVADLFELEMVDFDLILGIDWLASCQAIMDCHSKIARFKIPSEPNFMLQGNQVPSSNNLILFINAKRMLSKGCQGFLAFVRAMKIAVPELESVQNVGEFPDVFPEDLPGLPPIRKIDFDIDIVPGTQPIFVATLKIDR</sequence>
<name>A0AAF0TL85_SOLVR</name>
<organism evidence="2 3">
    <name type="scientific">Solanum verrucosum</name>
    <dbReference type="NCBI Taxonomy" id="315347"/>
    <lineage>
        <taxon>Eukaryota</taxon>
        <taxon>Viridiplantae</taxon>
        <taxon>Streptophyta</taxon>
        <taxon>Embryophyta</taxon>
        <taxon>Tracheophyta</taxon>
        <taxon>Spermatophyta</taxon>
        <taxon>Magnoliopsida</taxon>
        <taxon>eudicotyledons</taxon>
        <taxon>Gunneridae</taxon>
        <taxon>Pentapetalae</taxon>
        <taxon>asterids</taxon>
        <taxon>lamiids</taxon>
        <taxon>Solanales</taxon>
        <taxon>Solanaceae</taxon>
        <taxon>Solanoideae</taxon>
        <taxon>Solaneae</taxon>
        <taxon>Solanum</taxon>
    </lineage>
</organism>
<evidence type="ECO:0000256" key="1">
    <source>
        <dbReference type="SAM" id="MobiDB-lite"/>
    </source>
</evidence>
<dbReference type="InterPro" id="IPR032567">
    <property type="entry name" value="RTL1-rel"/>
</dbReference>
<dbReference type="AlphaFoldDB" id="A0AAF0TL85"/>
<dbReference type="PANTHER" id="PTHR15503">
    <property type="entry name" value="LDOC1 RELATED"/>
    <property type="match status" value="1"/>
</dbReference>
<gene>
    <name evidence="2" type="ORF">MTR67_017166</name>
</gene>
<feature type="compositionally biased region" description="Polar residues" evidence="1">
    <location>
        <begin position="23"/>
        <end position="44"/>
    </location>
</feature>
<dbReference type="Pfam" id="PF08284">
    <property type="entry name" value="RVP_2"/>
    <property type="match status" value="1"/>
</dbReference>